<protein>
    <submittedName>
        <fullName evidence="7">Methyl-accepting chemotaxis protein</fullName>
    </submittedName>
</protein>
<evidence type="ECO:0000313" key="7">
    <source>
        <dbReference type="EMBL" id="AWB21463.1"/>
    </source>
</evidence>
<evidence type="ECO:0000259" key="6">
    <source>
        <dbReference type="PROSITE" id="PS50885"/>
    </source>
</evidence>
<dbReference type="Pfam" id="PF00015">
    <property type="entry name" value="MCPsignal"/>
    <property type="match status" value="1"/>
</dbReference>
<keyword evidence="4" id="KW-0472">Membrane</keyword>
<dbReference type="RefSeq" id="WP_099953339.1">
    <property type="nucleotide sequence ID" value="NZ_CP028843.1"/>
</dbReference>
<proteinExistence type="inferred from homology"/>
<dbReference type="CDD" id="cd06225">
    <property type="entry name" value="HAMP"/>
    <property type="match status" value="1"/>
</dbReference>
<keyword evidence="4" id="KW-0812">Transmembrane</keyword>
<evidence type="ECO:0000256" key="4">
    <source>
        <dbReference type="SAM" id="Phobius"/>
    </source>
</evidence>
<feature type="transmembrane region" description="Helical" evidence="4">
    <location>
        <begin position="321"/>
        <end position="343"/>
    </location>
</feature>
<gene>
    <name evidence="7" type="ORF">DA075_11500</name>
</gene>
<keyword evidence="4" id="KW-1133">Transmembrane helix</keyword>
<dbReference type="Proteomes" id="UP000244755">
    <property type="component" value="Chromosome 1"/>
</dbReference>
<feature type="domain" description="HAMP" evidence="6">
    <location>
        <begin position="344"/>
        <end position="397"/>
    </location>
</feature>
<keyword evidence="1 3" id="KW-0807">Transducer</keyword>
<dbReference type="PROSITE" id="PS50885">
    <property type="entry name" value="HAMP"/>
    <property type="match status" value="1"/>
</dbReference>
<evidence type="ECO:0000259" key="5">
    <source>
        <dbReference type="PROSITE" id="PS50111"/>
    </source>
</evidence>
<dbReference type="SMART" id="SM00304">
    <property type="entry name" value="HAMP"/>
    <property type="match status" value="1"/>
</dbReference>
<dbReference type="SUPFAM" id="SSF58104">
    <property type="entry name" value="Methyl-accepting chemotaxis protein (MCP) signaling domain"/>
    <property type="match status" value="1"/>
</dbReference>
<accession>A0A2R4WIT5</accession>
<comment type="similarity">
    <text evidence="2">Belongs to the methyl-accepting chemotaxis (MCP) protein family.</text>
</comment>
<dbReference type="Gene3D" id="1.10.287.950">
    <property type="entry name" value="Methyl-accepting chemotaxis protein"/>
    <property type="match status" value="1"/>
</dbReference>
<feature type="domain" description="Methyl-accepting transducer" evidence="5">
    <location>
        <begin position="438"/>
        <end position="674"/>
    </location>
</feature>
<dbReference type="KEGG" id="mee:DA075_11500"/>
<dbReference type="Gene3D" id="6.10.340.10">
    <property type="match status" value="1"/>
</dbReference>
<dbReference type="SMART" id="SM00283">
    <property type="entry name" value="MA"/>
    <property type="match status" value="1"/>
</dbReference>
<organism evidence="7 8">
    <name type="scientific">Methylobacterium currus</name>
    <dbReference type="NCBI Taxonomy" id="2051553"/>
    <lineage>
        <taxon>Bacteria</taxon>
        <taxon>Pseudomonadati</taxon>
        <taxon>Pseudomonadota</taxon>
        <taxon>Alphaproteobacteria</taxon>
        <taxon>Hyphomicrobiales</taxon>
        <taxon>Methylobacteriaceae</taxon>
        <taxon>Methylobacterium</taxon>
    </lineage>
</organism>
<reference evidence="7 8" key="1">
    <citation type="submission" date="2018-04" db="EMBL/GenBank/DDBJ databases">
        <title>Methylobacterium sp. PR1016A genome.</title>
        <authorList>
            <person name="Park W."/>
        </authorList>
    </citation>
    <scope>NUCLEOTIDE SEQUENCE [LARGE SCALE GENOMIC DNA]</scope>
    <source>
        <strain evidence="7 8">PR1016A</strain>
    </source>
</reference>
<evidence type="ECO:0000256" key="2">
    <source>
        <dbReference type="ARBA" id="ARBA00029447"/>
    </source>
</evidence>
<dbReference type="EMBL" id="CP028843">
    <property type="protein sequence ID" value="AWB21463.1"/>
    <property type="molecule type" value="Genomic_DNA"/>
</dbReference>
<keyword evidence="8" id="KW-1185">Reference proteome</keyword>
<evidence type="ECO:0000256" key="3">
    <source>
        <dbReference type="PROSITE-ProRule" id="PRU00284"/>
    </source>
</evidence>
<dbReference type="Pfam" id="PF00672">
    <property type="entry name" value="HAMP"/>
    <property type="match status" value="1"/>
</dbReference>
<dbReference type="GO" id="GO:0007165">
    <property type="term" value="P:signal transduction"/>
    <property type="evidence" value="ECO:0007669"/>
    <property type="project" value="UniProtKB-KW"/>
</dbReference>
<evidence type="ECO:0000313" key="8">
    <source>
        <dbReference type="Proteomes" id="UP000244755"/>
    </source>
</evidence>
<dbReference type="AlphaFoldDB" id="A0A2R4WIT5"/>
<dbReference type="InterPro" id="IPR003660">
    <property type="entry name" value="HAMP_dom"/>
</dbReference>
<dbReference type="InterPro" id="IPR004089">
    <property type="entry name" value="MCPsignal_dom"/>
</dbReference>
<name>A0A2R4WIT5_9HYPH</name>
<dbReference type="PANTHER" id="PTHR32089:SF112">
    <property type="entry name" value="LYSOZYME-LIKE PROTEIN-RELATED"/>
    <property type="match status" value="1"/>
</dbReference>
<dbReference type="PROSITE" id="PS50111">
    <property type="entry name" value="CHEMOTAXIS_TRANSDUC_2"/>
    <property type="match status" value="1"/>
</dbReference>
<dbReference type="PANTHER" id="PTHR32089">
    <property type="entry name" value="METHYL-ACCEPTING CHEMOTAXIS PROTEIN MCPB"/>
    <property type="match status" value="1"/>
</dbReference>
<sequence length="694" mass="72100">MSLKSKLITIIVVLSCIALGMFGRDLLRSRQAWMTSEQVARLAKIDELLLNAMGSLRYELSYEIGVLKLEGEAAAAAAARLATRRGEVDRGIAAALDRLGRLGPETAALGEATASDHARLRALRGEVDRQVTRPRAERDPKLLTDLSAHVPAMLATMDTLADAVERPIRTGDRRLADLIEIRHKGWVARGMAGDAASALTRALAYQRPLTQQEATTILVRRGQTETVFQQVEHAVRQLPDGADLAAAVTAAKATYFGGTYGEMVGPLTAAVTGRYETNLTNEDFTRAVVPALDTLLAIPARAVTQLAARAEAAEAEAKEALAFNAALMAGIILLTGLGAVVILRGVTRPLDRMTAAINRLAGGDATVTVPDLDRHDEIGAVARGVEVFRQNLIRSRALEAETAEARADAETQRRATMHRVAEDFETAVGGIVGLVAHAATELQATAQTMSGAASATASQSFTVATAADQAAANVGTVAAAAEELGASVVEIGRQVQGAAGLARAAVGEAERTTALVHDLNATTARIGDVVAMIAGIADQTNLLALNATIEAARAGEAGRGFSVVAAEVKELASQTARATQEITQQIGRIQGSTDQAVSAIAAIAGRIEEIDAVAVALAAAVEEQGAATQEIVRNVNQAASGTGEVTTNIAGVAGAAEQTGAAADRVLASASALQQQATHLGTEVHRFLDTVRAA</sequence>
<dbReference type="OrthoDB" id="3289104at2"/>
<evidence type="ECO:0000256" key="1">
    <source>
        <dbReference type="ARBA" id="ARBA00023224"/>
    </source>
</evidence>
<dbReference type="GO" id="GO:0016020">
    <property type="term" value="C:membrane"/>
    <property type="evidence" value="ECO:0007669"/>
    <property type="project" value="InterPro"/>
</dbReference>